<keyword evidence="3" id="KW-1185">Reference proteome</keyword>
<dbReference type="SUPFAM" id="SSF50978">
    <property type="entry name" value="WD40 repeat-like"/>
    <property type="match status" value="1"/>
</dbReference>
<dbReference type="Gene3D" id="2.130.10.10">
    <property type="entry name" value="YVTN repeat-like/Quinoprotein amine dehydrogenase"/>
    <property type="match status" value="1"/>
</dbReference>
<dbReference type="Pfam" id="PF21030">
    <property type="entry name" value="WDR93"/>
    <property type="match status" value="2"/>
</dbReference>
<evidence type="ECO:0000313" key="2">
    <source>
        <dbReference type="Ensembl" id="ENSLLEP00000010654.1"/>
    </source>
</evidence>
<dbReference type="PANTHER" id="PTHR12219:SF17">
    <property type="entry name" value="WD REPEAT-CONTAINING PROTEIN 93"/>
    <property type="match status" value="1"/>
</dbReference>
<evidence type="ECO:0000256" key="1">
    <source>
        <dbReference type="ARBA" id="ARBA00022737"/>
    </source>
</evidence>
<protein>
    <submittedName>
        <fullName evidence="2">WD repeat domain 93</fullName>
    </submittedName>
</protein>
<evidence type="ECO:0000313" key="3">
    <source>
        <dbReference type="Proteomes" id="UP000694569"/>
    </source>
</evidence>
<reference evidence="2" key="2">
    <citation type="submission" date="2025-09" db="UniProtKB">
        <authorList>
            <consortium name="Ensembl"/>
        </authorList>
    </citation>
    <scope>IDENTIFICATION</scope>
</reference>
<keyword evidence="1" id="KW-0677">Repeat</keyword>
<sequence>MPVYIRKGPLEIPPGSEKEWTNEEEEDYFLKDPEKAVDCLPQPYRTIDKELDRLIDRAWEIITIKEQNREAEKLKTKIIVHEPTNEIHVTKRVNCMASGKSGPYLFVGLSEGLAVYRASDLQWICGWEAPKIDICSLEVCHVKNELYLIAAVDDMGVARLIILSDGKLSVLKVINEPEDFNKRVNCVHCEIADGGDYAGLLLEGTDPDTSFGGALYQFWLRAGVQFAVTAIAGARSQSAFITHSPQGSQECWLEVYKLPKDSWLKELESSQMSSDTAPCPETRFTPPILLMKIKPPKPLTGCSFRSVQEAVQKSEDSCMFGSGQNHIISAQQWDQQEAIFTGMFQKYFDLENLQTANGERSRYSSFHFLQSSKMSPGEPGRIQAGLLNVIGVHWNGNQNLFLYLLGAPVKDKSDVDPKPDIVWPCAATIRCSAVSFSSYLALGLEDGTLTIWDLKYSGFPLATVALPEGKSIGSLHFLECPTANRHCSPTPRAQLLVCCADKSLYLITAGGDTATSLAHLQLSPGDANEQVSAVVPLHSLPNVVLLFYRSGMMQLMDISLQETVCQFSLPLSHWVAFPWQPVCSFDSENLCLFLKGNEKIAAGEVMAAGDGACSLFVFNLKCLQLMNAFRSSPYASVSSAQSLHWEEMCKLLLQQRFESLPEQTKKMSECWSRLRKRAATLIH</sequence>
<reference evidence="2" key="1">
    <citation type="submission" date="2025-08" db="UniProtKB">
        <authorList>
            <consortium name="Ensembl"/>
        </authorList>
    </citation>
    <scope>IDENTIFICATION</scope>
</reference>
<dbReference type="GO" id="GO:0022900">
    <property type="term" value="P:electron transport chain"/>
    <property type="evidence" value="ECO:0007669"/>
    <property type="project" value="InterPro"/>
</dbReference>
<dbReference type="InterPro" id="IPR006885">
    <property type="entry name" value="NADH_UbQ_FeS_4_mit-like"/>
</dbReference>
<dbReference type="PANTHER" id="PTHR12219">
    <property type="entry name" value="NADH-UBIQUINONE OXIDOREDUCTASE"/>
    <property type="match status" value="1"/>
</dbReference>
<dbReference type="Proteomes" id="UP000694569">
    <property type="component" value="Unplaced"/>
</dbReference>
<dbReference type="InterPro" id="IPR049547">
    <property type="entry name" value="WDR93_beta-prop"/>
</dbReference>
<dbReference type="AlphaFoldDB" id="A0A8C5MDZ1"/>
<proteinExistence type="predicted"/>
<accession>A0A8C5MDZ1</accession>
<dbReference type="InterPro" id="IPR015943">
    <property type="entry name" value="WD40/YVTN_repeat-like_dom_sf"/>
</dbReference>
<dbReference type="InterPro" id="IPR036322">
    <property type="entry name" value="WD40_repeat_dom_sf"/>
</dbReference>
<dbReference type="OrthoDB" id="547231at2759"/>
<dbReference type="Ensembl" id="ENSLLET00000011068.1">
    <property type="protein sequence ID" value="ENSLLEP00000010654.1"/>
    <property type="gene ID" value="ENSLLEG00000006792.1"/>
</dbReference>
<organism evidence="2 3">
    <name type="scientific">Leptobrachium leishanense</name>
    <name type="common">Leishan spiny toad</name>
    <dbReference type="NCBI Taxonomy" id="445787"/>
    <lineage>
        <taxon>Eukaryota</taxon>
        <taxon>Metazoa</taxon>
        <taxon>Chordata</taxon>
        <taxon>Craniata</taxon>
        <taxon>Vertebrata</taxon>
        <taxon>Euteleostomi</taxon>
        <taxon>Amphibia</taxon>
        <taxon>Batrachia</taxon>
        <taxon>Anura</taxon>
        <taxon>Pelobatoidea</taxon>
        <taxon>Megophryidae</taxon>
        <taxon>Leptobrachium</taxon>
    </lineage>
</organism>
<dbReference type="GeneTree" id="ENSGT00390000009995"/>
<name>A0A8C5MDZ1_9ANUR</name>